<keyword evidence="2" id="KW-1185">Reference proteome</keyword>
<evidence type="ECO:0000313" key="1">
    <source>
        <dbReference type="EMBL" id="KAJ8006698.1"/>
    </source>
</evidence>
<dbReference type="Proteomes" id="UP001157502">
    <property type="component" value="Chromosome 9"/>
</dbReference>
<reference evidence="1" key="1">
    <citation type="submission" date="2021-05" db="EMBL/GenBank/DDBJ databases">
        <authorList>
            <person name="Pan Q."/>
            <person name="Jouanno E."/>
            <person name="Zahm M."/>
            <person name="Klopp C."/>
            <person name="Cabau C."/>
            <person name="Louis A."/>
            <person name="Berthelot C."/>
            <person name="Parey E."/>
            <person name="Roest Crollius H."/>
            <person name="Montfort J."/>
            <person name="Robinson-Rechavi M."/>
            <person name="Bouchez O."/>
            <person name="Lampietro C."/>
            <person name="Lopez Roques C."/>
            <person name="Donnadieu C."/>
            <person name="Postlethwait J."/>
            <person name="Bobe J."/>
            <person name="Dillon D."/>
            <person name="Chandos A."/>
            <person name="von Hippel F."/>
            <person name="Guiguen Y."/>
        </authorList>
    </citation>
    <scope>NUCLEOTIDE SEQUENCE</scope>
    <source>
        <strain evidence="1">YG-Jan2019</strain>
    </source>
</reference>
<proteinExistence type="predicted"/>
<dbReference type="EMBL" id="CM055736">
    <property type="protein sequence ID" value="KAJ8006698.1"/>
    <property type="molecule type" value="Genomic_DNA"/>
</dbReference>
<protein>
    <submittedName>
        <fullName evidence="1">Uncharacterized protein</fullName>
    </submittedName>
</protein>
<comment type="caution">
    <text evidence="1">The sequence shown here is derived from an EMBL/GenBank/DDBJ whole genome shotgun (WGS) entry which is preliminary data.</text>
</comment>
<name>A0ACC2GTD5_DALPE</name>
<accession>A0ACC2GTD5</accession>
<organism evidence="1 2">
    <name type="scientific">Dallia pectoralis</name>
    <name type="common">Alaska blackfish</name>
    <dbReference type="NCBI Taxonomy" id="75939"/>
    <lineage>
        <taxon>Eukaryota</taxon>
        <taxon>Metazoa</taxon>
        <taxon>Chordata</taxon>
        <taxon>Craniata</taxon>
        <taxon>Vertebrata</taxon>
        <taxon>Euteleostomi</taxon>
        <taxon>Actinopterygii</taxon>
        <taxon>Neopterygii</taxon>
        <taxon>Teleostei</taxon>
        <taxon>Protacanthopterygii</taxon>
        <taxon>Esociformes</taxon>
        <taxon>Umbridae</taxon>
        <taxon>Dallia</taxon>
    </lineage>
</organism>
<evidence type="ECO:0000313" key="2">
    <source>
        <dbReference type="Proteomes" id="UP001157502"/>
    </source>
</evidence>
<sequence length="107" mass="11680">MDIPTHTQGAFVDFLNRRGVMNGTQLATDSGAIWSIEERGMEGKIGGVKDSGKGDQERGRGMLWMSQSMEPAGASRRKAKSKKERELEQGPDSGLGSWVLRAAWGKE</sequence>
<gene>
    <name evidence="1" type="ORF">DPEC_G00109920</name>
</gene>